<feature type="transmembrane region" description="Helical" evidence="6">
    <location>
        <begin position="112"/>
        <end position="133"/>
    </location>
</feature>
<dbReference type="AlphaFoldDB" id="A0A8H9L7P6"/>
<comment type="similarity">
    <text evidence="2">Belongs to the TspO/BZRP family.</text>
</comment>
<dbReference type="EMBL" id="BMQG01000018">
    <property type="protein sequence ID" value="GGM55898.1"/>
    <property type="molecule type" value="Genomic_DNA"/>
</dbReference>
<feature type="transmembrane region" description="Helical" evidence="6">
    <location>
        <begin position="87"/>
        <end position="106"/>
    </location>
</feature>
<evidence type="ECO:0000313" key="8">
    <source>
        <dbReference type="Proteomes" id="UP000600547"/>
    </source>
</evidence>
<organism evidence="7 8">
    <name type="scientific">Deinococcus arenae</name>
    <dbReference type="NCBI Taxonomy" id="1452751"/>
    <lineage>
        <taxon>Bacteria</taxon>
        <taxon>Thermotogati</taxon>
        <taxon>Deinococcota</taxon>
        <taxon>Deinococci</taxon>
        <taxon>Deinococcales</taxon>
        <taxon>Deinococcaceae</taxon>
        <taxon>Deinococcus</taxon>
    </lineage>
</organism>
<keyword evidence="5 6" id="KW-0472">Membrane</keyword>
<protein>
    <recommendedName>
        <fullName evidence="9">Tryptophan-rich sensory protein</fullName>
    </recommendedName>
</protein>
<evidence type="ECO:0000313" key="7">
    <source>
        <dbReference type="EMBL" id="GGM55898.1"/>
    </source>
</evidence>
<evidence type="ECO:0000256" key="3">
    <source>
        <dbReference type="ARBA" id="ARBA00022692"/>
    </source>
</evidence>
<dbReference type="Proteomes" id="UP000600547">
    <property type="component" value="Unassembled WGS sequence"/>
</dbReference>
<gene>
    <name evidence="7" type="ORF">GCM10008956_34700</name>
</gene>
<evidence type="ECO:0000256" key="4">
    <source>
        <dbReference type="ARBA" id="ARBA00022989"/>
    </source>
</evidence>
<feature type="transmembrane region" description="Helical" evidence="6">
    <location>
        <begin position="12"/>
        <end position="34"/>
    </location>
</feature>
<feature type="transmembrane region" description="Helical" evidence="6">
    <location>
        <begin position="54"/>
        <end position="75"/>
    </location>
</feature>
<name>A0A8H9L7P6_9DEIO</name>
<dbReference type="Pfam" id="PF03073">
    <property type="entry name" value="TspO_MBR"/>
    <property type="match status" value="1"/>
</dbReference>
<comment type="subcellular location">
    <subcellularLocation>
        <location evidence="1">Membrane</location>
        <topology evidence="1">Multi-pass membrane protein</topology>
    </subcellularLocation>
</comment>
<dbReference type="InterPro" id="IPR004307">
    <property type="entry name" value="TspO_MBR"/>
</dbReference>
<proteinExistence type="inferred from homology"/>
<evidence type="ECO:0000256" key="5">
    <source>
        <dbReference type="ARBA" id="ARBA00023136"/>
    </source>
</evidence>
<evidence type="ECO:0000256" key="1">
    <source>
        <dbReference type="ARBA" id="ARBA00004141"/>
    </source>
</evidence>
<dbReference type="Gene3D" id="1.20.1260.100">
    <property type="entry name" value="TspO/MBR protein"/>
    <property type="match status" value="1"/>
</dbReference>
<dbReference type="RefSeq" id="WP_110832940.1">
    <property type="nucleotide sequence ID" value="NZ_BMQG01000018.1"/>
</dbReference>
<evidence type="ECO:0000256" key="6">
    <source>
        <dbReference type="SAM" id="Phobius"/>
    </source>
</evidence>
<dbReference type="PANTHER" id="PTHR10057:SF0">
    <property type="entry name" value="TRANSLOCATOR PROTEIN"/>
    <property type="match status" value="1"/>
</dbReference>
<evidence type="ECO:0008006" key="9">
    <source>
        <dbReference type="Google" id="ProtNLM"/>
    </source>
</evidence>
<dbReference type="GO" id="GO:0033013">
    <property type="term" value="P:tetrapyrrole metabolic process"/>
    <property type="evidence" value="ECO:0007669"/>
    <property type="project" value="UniProtKB-ARBA"/>
</dbReference>
<sequence length="172" mass="19090">MSQLTSPVPRRFQWWHALGILALAYAVCAVPALLQGDLSFVSRFREPSVAPPTWLFAPAWLFINICAVTALYRVANDPRQTALHRRFYALETASWVLFAAFNTFYFGLKSPVLAAADTAALLVVTVFSLATAVRLDRRAALLLLPRLLWLVLASYVAIWIALNNPDVFLGLG</sequence>
<evidence type="ECO:0000256" key="2">
    <source>
        <dbReference type="ARBA" id="ARBA00007524"/>
    </source>
</evidence>
<dbReference type="PANTHER" id="PTHR10057">
    <property type="entry name" value="PERIPHERAL-TYPE BENZODIAZEPINE RECEPTOR"/>
    <property type="match status" value="1"/>
</dbReference>
<keyword evidence="8" id="KW-1185">Reference proteome</keyword>
<accession>A0A8H9L7P6</accession>
<keyword evidence="4 6" id="KW-1133">Transmembrane helix</keyword>
<dbReference type="InterPro" id="IPR038330">
    <property type="entry name" value="TspO/MBR-related_sf"/>
</dbReference>
<reference evidence="8" key="1">
    <citation type="journal article" date="2019" name="Int. J. Syst. Evol. Microbiol.">
        <title>The Global Catalogue of Microorganisms (GCM) 10K type strain sequencing project: providing services to taxonomists for standard genome sequencing and annotation.</title>
        <authorList>
            <consortium name="The Broad Institute Genomics Platform"/>
            <consortium name="The Broad Institute Genome Sequencing Center for Infectious Disease"/>
            <person name="Wu L."/>
            <person name="Ma J."/>
        </authorList>
    </citation>
    <scope>NUCLEOTIDE SEQUENCE [LARGE SCALE GENOMIC DNA]</scope>
    <source>
        <strain evidence="8">JCM 31047</strain>
    </source>
</reference>
<comment type="caution">
    <text evidence="7">The sequence shown here is derived from an EMBL/GenBank/DDBJ whole genome shotgun (WGS) entry which is preliminary data.</text>
</comment>
<feature type="transmembrane region" description="Helical" evidence="6">
    <location>
        <begin position="140"/>
        <end position="162"/>
    </location>
</feature>
<keyword evidence="3 6" id="KW-0812">Transmembrane</keyword>
<dbReference type="GO" id="GO:0016020">
    <property type="term" value="C:membrane"/>
    <property type="evidence" value="ECO:0007669"/>
    <property type="project" value="UniProtKB-SubCell"/>
</dbReference>